<keyword evidence="3" id="KW-1185">Reference proteome</keyword>
<dbReference type="PANTHER" id="PTHR43433:SF5">
    <property type="entry name" value="AB HYDROLASE-1 DOMAIN-CONTAINING PROTEIN"/>
    <property type="match status" value="1"/>
</dbReference>
<dbReference type="InterPro" id="IPR029058">
    <property type="entry name" value="AB_hydrolase_fold"/>
</dbReference>
<dbReference type="InterPro" id="IPR000073">
    <property type="entry name" value="AB_hydrolase_1"/>
</dbReference>
<accession>D7BGZ0</accession>
<dbReference type="OrthoDB" id="9805423at2"/>
<evidence type="ECO:0000313" key="3">
    <source>
        <dbReference type="Proteomes" id="UP000001916"/>
    </source>
</evidence>
<evidence type="ECO:0000313" key="2">
    <source>
        <dbReference type="EMBL" id="ADH62144.1"/>
    </source>
</evidence>
<dbReference type="PANTHER" id="PTHR43433">
    <property type="entry name" value="HYDROLASE, ALPHA/BETA FOLD FAMILY PROTEIN"/>
    <property type="match status" value="1"/>
</dbReference>
<dbReference type="STRING" id="526227.Mesil_0200"/>
<name>D7BGZ0_ALLS1</name>
<dbReference type="AlphaFoldDB" id="D7BGZ0"/>
<evidence type="ECO:0000259" key="1">
    <source>
        <dbReference type="Pfam" id="PF12697"/>
    </source>
</evidence>
<proteinExistence type="predicted"/>
<dbReference type="eggNOG" id="COG2267">
    <property type="taxonomic scope" value="Bacteria"/>
</dbReference>
<dbReference type="KEGG" id="msv:Mesil_0200"/>
<gene>
    <name evidence="2" type="ordered locus">Mesil_0200</name>
</gene>
<dbReference type="Gene3D" id="3.40.50.1820">
    <property type="entry name" value="alpha/beta hydrolase"/>
    <property type="match status" value="1"/>
</dbReference>
<dbReference type="InterPro" id="IPR050471">
    <property type="entry name" value="AB_hydrolase"/>
</dbReference>
<protein>
    <submittedName>
        <fullName evidence="2">Alpha/beta hydrolase fold protein</fullName>
    </submittedName>
</protein>
<organism evidence="2 3">
    <name type="scientific">Allomeiothermus silvanus (strain ATCC 700542 / DSM 9946 / NBRC 106475 / NCIMB 13440 / VI-R2)</name>
    <name type="common">Thermus silvanus</name>
    <dbReference type="NCBI Taxonomy" id="526227"/>
    <lineage>
        <taxon>Bacteria</taxon>
        <taxon>Thermotogati</taxon>
        <taxon>Deinococcota</taxon>
        <taxon>Deinococci</taxon>
        <taxon>Thermales</taxon>
        <taxon>Thermaceae</taxon>
        <taxon>Allomeiothermus</taxon>
    </lineage>
</organism>
<keyword evidence="2" id="KW-0378">Hydrolase</keyword>
<dbReference type="SUPFAM" id="SSF53474">
    <property type="entry name" value="alpha/beta-Hydrolases"/>
    <property type="match status" value="1"/>
</dbReference>
<dbReference type="EMBL" id="CP002042">
    <property type="protein sequence ID" value="ADH62144.1"/>
    <property type="molecule type" value="Genomic_DNA"/>
</dbReference>
<reference evidence="2 3" key="1">
    <citation type="journal article" date="2010" name="Stand. Genomic Sci.">
        <title>Complete genome sequence of Meiothermus silvanus type strain (VI-R2).</title>
        <authorList>
            <person name="Sikorski J."/>
            <person name="Tindall B.J."/>
            <person name="Lowry S."/>
            <person name="Lucas S."/>
            <person name="Nolan M."/>
            <person name="Copeland A."/>
            <person name="Glavina Del Rio T."/>
            <person name="Tice H."/>
            <person name="Cheng J.F."/>
            <person name="Han C."/>
            <person name="Pitluck S."/>
            <person name="Liolios K."/>
            <person name="Ivanova N."/>
            <person name="Mavromatis K."/>
            <person name="Mikhailova N."/>
            <person name="Pati A."/>
            <person name="Goodwin L."/>
            <person name="Chen A."/>
            <person name="Palaniappan K."/>
            <person name="Land M."/>
            <person name="Hauser L."/>
            <person name="Chang Y.J."/>
            <person name="Jeffries C.D."/>
            <person name="Rohde M."/>
            <person name="Goker M."/>
            <person name="Woyke T."/>
            <person name="Bristow J."/>
            <person name="Eisen J.A."/>
            <person name="Markowitz V."/>
            <person name="Hugenholtz P."/>
            <person name="Kyrpides N.C."/>
            <person name="Klenk H.P."/>
            <person name="Lapidus A."/>
        </authorList>
    </citation>
    <scope>NUCLEOTIDE SEQUENCE [LARGE SCALE GENOMIC DNA]</scope>
    <source>
        <strain evidence="3">ATCC 700542 / DSM 9946 / VI-R2</strain>
    </source>
</reference>
<sequence>MARDVWLEVGGIRTFARVLGSGPPLVLVPGLACSHLYFGPVQRALAEHFEVWAYDPPGHGYSRAPVGAYTKLGELSDHLVAWLEAARLRDVVLFGHSQGAEIAVDLAAHQPHLVSKLVLCAPTGIPEYPNIAGQMLNLARDALRERPVLVWRVLRSYALAGPRRAWGLLEDQLHHQTVPNLPRLKAPVLLVTGSRDPIIRPRLAEVMNELLPESGWVEIQGGTHAVHDSHTAQVAAAVKRFILTGLEVNPV</sequence>
<dbReference type="RefSeq" id="WP_013156751.1">
    <property type="nucleotide sequence ID" value="NC_014212.1"/>
</dbReference>
<dbReference type="GO" id="GO:0016787">
    <property type="term" value="F:hydrolase activity"/>
    <property type="evidence" value="ECO:0007669"/>
    <property type="project" value="UniProtKB-KW"/>
</dbReference>
<feature type="domain" description="AB hydrolase-1" evidence="1">
    <location>
        <begin position="25"/>
        <end position="237"/>
    </location>
</feature>
<dbReference type="Proteomes" id="UP000001916">
    <property type="component" value="Chromosome"/>
</dbReference>
<dbReference type="Pfam" id="PF12697">
    <property type="entry name" value="Abhydrolase_6"/>
    <property type="match status" value="1"/>
</dbReference>
<dbReference type="HOGENOM" id="CLU_020336_50_2_0"/>